<comment type="caution">
    <text evidence="12">The sequence shown here is derived from an EMBL/GenBank/DDBJ whole genome shotgun (WGS) entry which is preliminary data.</text>
</comment>
<keyword evidence="13" id="KW-1185">Reference proteome</keyword>
<dbReference type="InterPro" id="IPR007728">
    <property type="entry name" value="Pre-SET_dom"/>
</dbReference>
<keyword evidence="2" id="KW-0158">Chromosome</keyword>
<dbReference type="SMART" id="SM00468">
    <property type="entry name" value="PreSET"/>
    <property type="match status" value="1"/>
</dbReference>
<dbReference type="PROSITE" id="PS50867">
    <property type="entry name" value="PRE_SET"/>
    <property type="match status" value="1"/>
</dbReference>
<protein>
    <recommendedName>
        <fullName evidence="14">Histone-lysine N-methyltransferase, H3 lysine-9 specific dim-5</fullName>
    </recommendedName>
</protein>
<keyword evidence="3" id="KW-0489">Methyltransferase</keyword>
<keyword evidence="4" id="KW-0808">Transferase</keyword>
<dbReference type="InterPro" id="IPR029071">
    <property type="entry name" value="Ubiquitin-like_domsf"/>
</dbReference>
<feature type="region of interest" description="Disordered" evidence="8">
    <location>
        <begin position="333"/>
        <end position="409"/>
    </location>
</feature>
<evidence type="ECO:0008006" key="14">
    <source>
        <dbReference type="Google" id="ProtNLM"/>
    </source>
</evidence>
<feature type="compositionally biased region" description="Low complexity" evidence="8">
    <location>
        <begin position="378"/>
        <end position="390"/>
    </location>
</feature>
<gene>
    <name evidence="12" type="ORF">Cpir12675_002557</name>
</gene>
<dbReference type="Gene3D" id="3.10.20.90">
    <property type="entry name" value="Phosphatidylinositol 3-kinase Catalytic Subunit, Chain A, domain 1"/>
    <property type="match status" value="1"/>
</dbReference>
<dbReference type="InterPro" id="IPR001214">
    <property type="entry name" value="SET_dom"/>
</dbReference>
<reference evidence="12 13" key="1">
    <citation type="journal article" date="2024" name="IMA Fungus">
        <title>IMA Genome - F19 : A genome assembly and annotation guide to empower mycologists, including annotated draft genome sequences of Ceratocystis pirilliformis, Diaporthe australafricana, Fusarium ophioides, Paecilomyces lecythidis, and Sporothrix stenoceras.</title>
        <authorList>
            <person name="Aylward J."/>
            <person name="Wilson A.M."/>
            <person name="Visagie C.M."/>
            <person name="Spraker J."/>
            <person name="Barnes I."/>
            <person name="Buitendag C."/>
            <person name="Ceriani C."/>
            <person name="Del Mar Angel L."/>
            <person name="du Plessis D."/>
            <person name="Fuchs T."/>
            <person name="Gasser K."/>
            <person name="Kramer D."/>
            <person name="Li W."/>
            <person name="Munsamy K."/>
            <person name="Piso A."/>
            <person name="Price J.L."/>
            <person name="Sonnekus B."/>
            <person name="Thomas C."/>
            <person name="van der Nest A."/>
            <person name="van Dijk A."/>
            <person name="van Heerden A."/>
            <person name="van Vuuren N."/>
            <person name="Yilmaz N."/>
            <person name="Duong T.A."/>
            <person name="van der Merwe N.A."/>
            <person name="Wingfield M.J."/>
            <person name="Wingfield B.D."/>
        </authorList>
    </citation>
    <scope>NUCLEOTIDE SEQUENCE [LARGE SCALE GENOMIC DNA]</scope>
    <source>
        <strain evidence="12 13">CMW 12675</strain>
    </source>
</reference>
<evidence type="ECO:0000256" key="5">
    <source>
        <dbReference type="ARBA" id="ARBA00022691"/>
    </source>
</evidence>
<evidence type="ECO:0000256" key="6">
    <source>
        <dbReference type="ARBA" id="ARBA00022723"/>
    </source>
</evidence>
<dbReference type="Pfam" id="PF00856">
    <property type="entry name" value="SET"/>
    <property type="match status" value="1"/>
</dbReference>
<dbReference type="PROSITE" id="PS50053">
    <property type="entry name" value="UBIQUITIN_2"/>
    <property type="match status" value="1"/>
</dbReference>
<dbReference type="InterPro" id="IPR000626">
    <property type="entry name" value="Ubiquitin-like_dom"/>
</dbReference>
<dbReference type="Pfam" id="PF00240">
    <property type="entry name" value="ubiquitin"/>
    <property type="match status" value="1"/>
</dbReference>
<evidence type="ECO:0000256" key="8">
    <source>
        <dbReference type="SAM" id="MobiDB-lite"/>
    </source>
</evidence>
<evidence type="ECO:0000256" key="7">
    <source>
        <dbReference type="ARBA" id="ARBA00022833"/>
    </source>
</evidence>
<feature type="domain" description="Pre-SET" evidence="11">
    <location>
        <begin position="76"/>
        <end position="170"/>
    </location>
</feature>
<evidence type="ECO:0000256" key="4">
    <source>
        <dbReference type="ARBA" id="ARBA00022679"/>
    </source>
</evidence>
<name>A0ABR3Z8I4_9PEZI</name>
<dbReference type="PROSITE" id="PS50280">
    <property type="entry name" value="SET"/>
    <property type="match status" value="1"/>
</dbReference>
<accession>A0ABR3Z8I4</accession>
<dbReference type="PANTHER" id="PTHR46223">
    <property type="entry name" value="HISTONE-LYSINE N-METHYLTRANSFERASE SUV39H"/>
    <property type="match status" value="1"/>
</dbReference>
<dbReference type="Pfam" id="PF16455">
    <property type="entry name" value="UBD"/>
    <property type="match status" value="1"/>
</dbReference>
<evidence type="ECO:0000259" key="11">
    <source>
        <dbReference type="PROSITE" id="PS50867"/>
    </source>
</evidence>
<evidence type="ECO:0000259" key="10">
    <source>
        <dbReference type="PROSITE" id="PS50280"/>
    </source>
</evidence>
<dbReference type="Proteomes" id="UP001583280">
    <property type="component" value="Unassembled WGS sequence"/>
</dbReference>
<dbReference type="PANTHER" id="PTHR46223:SF3">
    <property type="entry name" value="HISTONE-LYSINE N-METHYLTRANSFERASE SET-23"/>
    <property type="match status" value="1"/>
</dbReference>
<dbReference type="Gene3D" id="2.170.270.10">
    <property type="entry name" value="SET domain"/>
    <property type="match status" value="1"/>
</dbReference>
<evidence type="ECO:0000256" key="3">
    <source>
        <dbReference type="ARBA" id="ARBA00022603"/>
    </source>
</evidence>
<dbReference type="Pfam" id="PF05033">
    <property type="entry name" value="Pre-SET"/>
    <property type="match status" value="1"/>
</dbReference>
<sequence>MEADMRNHFFKHGKPGFDEEKKRCHWCQIKSFPSHKLAPITIVNDIDDTVMPRNFRFISTIQYSVGVAPVEDSFRSGCECLDDRSCHSRSCSCLGEVVSGDSSDDEGGGRGNDRGSSVPVKKMLLTAYCVRGPRIGLLRQTALESLAPIYECHQACACSRNCVNRVVERGRTVPLQIFRTSDGRGWGVRSTIDIRAGQFVDKYIGQIITATEADRRRELAELQQQKDVYLFELDKFFDPASIDERLSAPPLFVDGEFMSGPTRFVNHSCNPNMKIFVRVGDHADKHIQDLALFAIKNIPAGTELTFDYLNGKVDGEEDEDDPAKVAEMGCCNSIEQGPYQDPSSDPSSTSNITAGAAPAPAHSTPVTGSALSLPGAISSASAPTHSQSSRSRPRPRPRPQRTPSEQRHLHRAAITTAINTNNVAPETIYNQPLRRKRWNSRAGQRWTVARIDRCRREFFDTRDDGKPEIWQSLRAALEILWASDRAQEIGDARNVAISTAQSIIDAAGITIPTGNPSHGVYDSRGFLYQLPKEIICDPQDIVQLDSDSDSDSAVTAEDDEEHFLNDQQTKESVIDNILSPPSISASGTTLSLVKFTARLNEGARDIEVEIGRSDPVRIVKKAIVAKAELPPHRHVRLVYMGRLLRDGESLEKQGWQMGHVVNAMVFTKPRSSP</sequence>
<dbReference type="InterPro" id="IPR050973">
    <property type="entry name" value="H3K9_Histone-Lys_N-MTase"/>
</dbReference>
<proteinExistence type="predicted"/>
<dbReference type="InterPro" id="IPR038169">
    <property type="entry name" value="DC-UbP/UBTD2_N_sf"/>
</dbReference>
<feature type="domain" description="SET" evidence="10">
    <location>
        <begin position="173"/>
        <end position="309"/>
    </location>
</feature>
<evidence type="ECO:0000256" key="2">
    <source>
        <dbReference type="ARBA" id="ARBA00022454"/>
    </source>
</evidence>
<dbReference type="SMART" id="SM00213">
    <property type="entry name" value="UBQ"/>
    <property type="match status" value="1"/>
</dbReference>
<dbReference type="SMART" id="SM00317">
    <property type="entry name" value="SET"/>
    <property type="match status" value="1"/>
</dbReference>
<keyword evidence="6" id="KW-0479">Metal-binding</keyword>
<organism evidence="12 13">
    <name type="scientific">Ceratocystis pirilliformis</name>
    <dbReference type="NCBI Taxonomy" id="259994"/>
    <lineage>
        <taxon>Eukaryota</taxon>
        <taxon>Fungi</taxon>
        <taxon>Dikarya</taxon>
        <taxon>Ascomycota</taxon>
        <taxon>Pezizomycotina</taxon>
        <taxon>Sordariomycetes</taxon>
        <taxon>Hypocreomycetidae</taxon>
        <taxon>Microascales</taxon>
        <taxon>Ceratocystidaceae</taxon>
        <taxon>Ceratocystis</taxon>
    </lineage>
</organism>
<dbReference type="InterPro" id="IPR032752">
    <property type="entry name" value="DC-UbP/UBTD2_N"/>
</dbReference>
<feature type="domain" description="Ubiquitin-like" evidence="9">
    <location>
        <begin position="593"/>
        <end position="665"/>
    </location>
</feature>
<evidence type="ECO:0000313" key="13">
    <source>
        <dbReference type="Proteomes" id="UP001583280"/>
    </source>
</evidence>
<keyword evidence="5" id="KW-0949">S-adenosyl-L-methionine</keyword>
<evidence type="ECO:0000256" key="1">
    <source>
        <dbReference type="ARBA" id="ARBA00004286"/>
    </source>
</evidence>
<dbReference type="Gene3D" id="1.20.225.20">
    <property type="entry name" value="Ub domain-containing protein, DC-UbP/UBTD2, N-terminal domain"/>
    <property type="match status" value="1"/>
</dbReference>
<feature type="compositionally biased region" description="Polar residues" evidence="8">
    <location>
        <begin position="341"/>
        <end position="353"/>
    </location>
</feature>
<dbReference type="InterPro" id="IPR046341">
    <property type="entry name" value="SET_dom_sf"/>
</dbReference>
<keyword evidence="7" id="KW-0862">Zinc</keyword>
<dbReference type="SUPFAM" id="SSF54236">
    <property type="entry name" value="Ubiquitin-like"/>
    <property type="match status" value="1"/>
</dbReference>
<comment type="subcellular location">
    <subcellularLocation>
        <location evidence="1">Chromosome</location>
    </subcellularLocation>
</comment>
<dbReference type="EMBL" id="JAWDJO010000051">
    <property type="protein sequence ID" value="KAL1896976.1"/>
    <property type="molecule type" value="Genomic_DNA"/>
</dbReference>
<dbReference type="SUPFAM" id="SSF82199">
    <property type="entry name" value="SET domain"/>
    <property type="match status" value="1"/>
</dbReference>
<evidence type="ECO:0000313" key="12">
    <source>
        <dbReference type="EMBL" id="KAL1896976.1"/>
    </source>
</evidence>
<evidence type="ECO:0000259" key="9">
    <source>
        <dbReference type="PROSITE" id="PS50053"/>
    </source>
</evidence>